<protein>
    <submittedName>
        <fullName evidence="4">Uncharacterized protein</fullName>
    </submittedName>
</protein>
<dbReference type="PROSITE" id="PS51257">
    <property type="entry name" value="PROKAR_LIPOPROTEIN"/>
    <property type="match status" value="1"/>
</dbReference>
<dbReference type="Pfam" id="PF24088">
    <property type="entry name" value="DUF7373"/>
    <property type="match status" value="1"/>
</dbReference>
<evidence type="ECO:0000259" key="2">
    <source>
        <dbReference type="Pfam" id="PF24088"/>
    </source>
</evidence>
<feature type="signal peptide" evidence="1">
    <location>
        <begin position="1"/>
        <end position="22"/>
    </location>
</feature>
<dbReference type="RefSeq" id="WP_209883889.1">
    <property type="nucleotide sequence ID" value="NZ_JAGGMR010000001.1"/>
</dbReference>
<evidence type="ECO:0000313" key="4">
    <source>
        <dbReference type="EMBL" id="MBP2187349.1"/>
    </source>
</evidence>
<feature type="chain" id="PRO_5045717623" evidence="1">
    <location>
        <begin position="23"/>
        <end position="401"/>
    </location>
</feature>
<feature type="domain" description="DUF7373" evidence="3">
    <location>
        <begin position="255"/>
        <end position="400"/>
    </location>
</feature>
<gene>
    <name evidence="4" type="ORF">BJ987_000250</name>
</gene>
<evidence type="ECO:0000259" key="3">
    <source>
        <dbReference type="Pfam" id="PF24092"/>
    </source>
</evidence>
<sequence>MVRMSRIAVGAACVLLAGVLTACSGVAGTPTAGELDVRRLEVGPYPVDRHKYDQNSSGKGALLEGMRMADVVPPAVKVDSSLIYGRGNTVFTDSETAIDFLANVSKPIVEKRKMIAGYAASGADQPDPEGTTRPAEGTTAITTVVLRFPDESTAKTAARELEDADIGVSPDNRKLLSTKYPDAFLHWRPGVANVGAFHAYKSFVISLFVARPRADSADLISWVDKTLAVQLPVLDGFQPTPADKLDSLKVDPEGLLARVVVQDRKEHTPDAQKFAIYGPNNFIHDSDDEGRAAKLMEETGVDKTAHVSAGSVFRARDEAAAQRLVPGLIADAGDTFDPISAPDDVPGAKCLKLNSKGDTERDYKYRCYVPYKRFVGLVTSDKESDVRQKVAAQYALLANSL</sequence>
<feature type="domain" description="DUF7373" evidence="2">
    <location>
        <begin position="53"/>
        <end position="249"/>
    </location>
</feature>
<evidence type="ECO:0000256" key="1">
    <source>
        <dbReference type="SAM" id="SignalP"/>
    </source>
</evidence>
<comment type="caution">
    <text evidence="4">The sequence shown here is derived from an EMBL/GenBank/DDBJ whole genome shotgun (WGS) entry which is preliminary data.</text>
</comment>
<reference evidence="4 5" key="1">
    <citation type="submission" date="2021-03" db="EMBL/GenBank/DDBJ databases">
        <title>Sequencing the genomes of 1000 actinobacteria strains.</title>
        <authorList>
            <person name="Klenk H.-P."/>
        </authorList>
    </citation>
    <scope>NUCLEOTIDE SEQUENCE [LARGE SCALE GENOMIC DNA]</scope>
    <source>
        <strain evidence="4 5">DSM 45516</strain>
    </source>
</reference>
<evidence type="ECO:0000313" key="5">
    <source>
        <dbReference type="Proteomes" id="UP001519325"/>
    </source>
</evidence>
<dbReference type="Pfam" id="PF24092">
    <property type="entry name" value="DUF7373_C"/>
    <property type="match status" value="1"/>
</dbReference>
<accession>A0ABS4Q6N4</accession>
<keyword evidence="1" id="KW-0732">Signal</keyword>
<dbReference type="InterPro" id="IPR055797">
    <property type="entry name" value="DUF7373"/>
</dbReference>
<organism evidence="4 5">
    <name type="scientific">Nocardia goodfellowii</name>
    <dbReference type="NCBI Taxonomy" id="882446"/>
    <lineage>
        <taxon>Bacteria</taxon>
        <taxon>Bacillati</taxon>
        <taxon>Actinomycetota</taxon>
        <taxon>Actinomycetes</taxon>
        <taxon>Mycobacteriales</taxon>
        <taxon>Nocardiaceae</taxon>
        <taxon>Nocardia</taxon>
    </lineage>
</organism>
<proteinExistence type="predicted"/>
<dbReference type="EMBL" id="JAGGMR010000001">
    <property type="protein sequence ID" value="MBP2187349.1"/>
    <property type="molecule type" value="Genomic_DNA"/>
</dbReference>
<dbReference type="InterPro" id="IPR056463">
    <property type="entry name" value="DUF7373_C"/>
</dbReference>
<name>A0ABS4Q6N4_9NOCA</name>
<keyword evidence="5" id="KW-1185">Reference proteome</keyword>
<dbReference type="Proteomes" id="UP001519325">
    <property type="component" value="Unassembled WGS sequence"/>
</dbReference>